<protein>
    <submittedName>
        <fullName evidence="2">Alpha/beta hydrolase</fullName>
    </submittedName>
</protein>
<keyword evidence="2" id="KW-0378">Hydrolase</keyword>
<evidence type="ECO:0000313" key="2">
    <source>
        <dbReference type="EMBL" id="RNJ42349.1"/>
    </source>
</evidence>
<dbReference type="Gene3D" id="3.40.50.1820">
    <property type="entry name" value="alpha/beta hydrolase"/>
    <property type="match status" value="1"/>
</dbReference>
<dbReference type="PANTHER" id="PTHR43798">
    <property type="entry name" value="MONOACYLGLYCEROL LIPASE"/>
    <property type="match status" value="1"/>
</dbReference>
<dbReference type="SUPFAM" id="SSF53474">
    <property type="entry name" value="alpha/beta-Hydrolases"/>
    <property type="match status" value="1"/>
</dbReference>
<sequence length="289" mass="32807">MFENFALEIVETGCGPIRLRHGGSGPPLLLIHGHPRTHMTWGQVADLLVADFRIVCPDLPGFGRSYIPPDDPQSRFSSKRAKAAALVEVMKRLGHDSFFVAGHDRGSLVAFRMAMDHADLVRKLIAVDGLPVLEHLERADWKFARDWYHWFFFAQPDKPERAILSDPMAWYSALRPDEMGRDAYDELVSFIHDPAVVHGMVEDYRAGIRIDHRHDRDDRDAGRKMHCPMLCLWSLDDDLEQIYGDPVAIWKQWADDVRGFGIESGHHVAEENPTALAAAFKAFLQNETS</sequence>
<dbReference type="GO" id="GO:0016787">
    <property type="term" value="F:hydrolase activity"/>
    <property type="evidence" value="ECO:0007669"/>
    <property type="project" value="UniProtKB-KW"/>
</dbReference>
<evidence type="ECO:0000313" key="3">
    <source>
        <dbReference type="Proteomes" id="UP000275436"/>
    </source>
</evidence>
<reference evidence="2 3" key="1">
    <citation type="journal article" date="2018" name="Mol. Plant Microbe Interact.">
        <title>Taxonomically Different Co-Microsymbionts of a Relict Legume, Oxytropis popoviana, Have Complementary Sets of Symbiotic Genes and Together Increase the Efficiency of Plant Nodulation.</title>
        <authorList>
            <person name="Safronova V."/>
            <person name="Belimov A."/>
            <person name="Sazanova A."/>
            <person name="Chirak E."/>
            <person name="Verkhozina A."/>
            <person name="Kuznetsova I."/>
            <person name="Andronov E."/>
            <person name="Puhalsky J."/>
            <person name="Tikhonovich I."/>
        </authorList>
    </citation>
    <scope>NUCLEOTIDE SEQUENCE [LARGE SCALE GENOMIC DNA]</scope>
    <source>
        <strain evidence="2 3">Opo-235</strain>
    </source>
</reference>
<feature type="domain" description="AB hydrolase-1" evidence="1">
    <location>
        <begin position="26"/>
        <end position="152"/>
    </location>
</feature>
<dbReference type="PRINTS" id="PR00111">
    <property type="entry name" value="ABHYDROLASE"/>
</dbReference>
<comment type="caution">
    <text evidence="2">The sequence shown here is derived from an EMBL/GenBank/DDBJ whole genome shotgun (WGS) entry which is preliminary data.</text>
</comment>
<dbReference type="RefSeq" id="WP_123169701.1">
    <property type="nucleotide sequence ID" value="NZ_QKOD01000011.1"/>
</dbReference>
<dbReference type="Pfam" id="PF00561">
    <property type="entry name" value="Abhydrolase_1"/>
    <property type="match status" value="1"/>
</dbReference>
<name>A0A3M9X2U3_9HYPH</name>
<evidence type="ECO:0000259" key="1">
    <source>
        <dbReference type="Pfam" id="PF00561"/>
    </source>
</evidence>
<dbReference type="Proteomes" id="UP000275436">
    <property type="component" value="Unassembled WGS sequence"/>
</dbReference>
<organism evidence="2 3">
    <name type="scientific">Mesorhizobium japonicum</name>
    <dbReference type="NCBI Taxonomy" id="2066070"/>
    <lineage>
        <taxon>Bacteria</taxon>
        <taxon>Pseudomonadati</taxon>
        <taxon>Pseudomonadota</taxon>
        <taxon>Alphaproteobacteria</taxon>
        <taxon>Hyphomicrobiales</taxon>
        <taxon>Phyllobacteriaceae</taxon>
        <taxon>Mesorhizobium</taxon>
    </lineage>
</organism>
<dbReference type="InterPro" id="IPR029058">
    <property type="entry name" value="AB_hydrolase_fold"/>
</dbReference>
<dbReference type="EMBL" id="QKOD01000011">
    <property type="protein sequence ID" value="RNJ42349.1"/>
    <property type="molecule type" value="Genomic_DNA"/>
</dbReference>
<dbReference type="InterPro" id="IPR050266">
    <property type="entry name" value="AB_hydrolase_sf"/>
</dbReference>
<dbReference type="InterPro" id="IPR000073">
    <property type="entry name" value="AB_hydrolase_1"/>
</dbReference>
<proteinExistence type="predicted"/>
<dbReference type="AlphaFoldDB" id="A0A3M9X2U3"/>
<accession>A0A3M9X2U3</accession>
<gene>
    <name evidence="2" type="ORF">DNR46_28460</name>
</gene>